<dbReference type="RefSeq" id="WP_132420999.1">
    <property type="nucleotide sequence ID" value="NZ_SMFZ01000001.1"/>
</dbReference>
<dbReference type="InterPro" id="IPR050109">
    <property type="entry name" value="HTH-type_TetR-like_transc_reg"/>
</dbReference>
<evidence type="ECO:0000256" key="4">
    <source>
        <dbReference type="PROSITE-ProRule" id="PRU00335"/>
    </source>
</evidence>
<name>A0A4R1HPS3_PSEEN</name>
<evidence type="ECO:0000256" key="1">
    <source>
        <dbReference type="ARBA" id="ARBA00023015"/>
    </source>
</evidence>
<dbReference type="PROSITE" id="PS50977">
    <property type="entry name" value="HTH_TETR_2"/>
    <property type="match status" value="1"/>
</dbReference>
<dbReference type="InterPro" id="IPR001647">
    <property type="entry name" value="HTH_TetR"/>
</dbReference>
<keyword evidence="1" id="KW-0805">Transcription regulation</keyword>
<protein>
    <submittedName>
        <fullName evidence="6">TetR family transcriptional regulator</fullName>
    </submittedName>
</protein>
<keyword evidence="7" id="KW-1185">Reference proteome</keyword>
<comment type="caution">
    <text evidence="6">The sequence shown here is derived from an EMBL/GenBank/DDBJ whole genome shotgun (WGS) entry which is preliminary data.</text>
</comment>
<keyword evidence="2 4" id="KW-0238">DNA-binding</keyword>
<dbReference type="Proteomes" id="UP000295560">
    <property type="component" value="Unassembled WGS sequence"/>
</dbReference>
<dbReference type="AlphaFoldDB" id="A0A4R1HPS3"/>
<evidence type="ECO:0000259" key="5">
    <source>
        <dbReference type="PROSITE" id="PS50977"/>
    </source>
</evidence>
<feature type="domain" description="HTH tetR-type" evidence="5">
    <location>
        <begin position="4"/>
        <end position="64"/>
    </location>
</feature>
<evidence type="ECO:0000313" key="7">
    <source>
        <dbReference type="Proteomes" id="UP000295560"/>
    </source>
</evidence>
<evidence type="ECO:0000256" key="2">
    <source>
        <dbReference type="ARBA" id="ARBA00023125"/>
    </source>
</evidence>
<reference evidence="6 7" key="1">
    <citation type="submission" date="2019-03" db="EMBL/GenBank/DDBJ databases">
        <title>Sequencing the genomes of 1000 actinobacteria strains.</title>
        <authorList>
            <person name="Klenk H.-P."/>
        </authorList>
    </citation>
    <scope>NUCLEOTIDE SEQUENCE [LARGE SCALE GENOMIC DNA]</scope>
    <source>
        <strain evidence="6 7">DSM 44969</strain>
    </source>
</reference>
<gene>
    <name evidence="6" type="ORF">EV378_0341</name>
</gene>
<dbReference type="OrthoDB" id="3472897at2"/>
<proteinExistence type="predicted"/>
<sequence length="193" mass="20706">MPPGDLRSRILESTTKLLREEGLAAATSRRIARGADCSEGSIYVHFGDKGSLLAAVLSSGLPEAAALWETADRGASVDLREGLAAVLEAVRAYYAASYRLVGIVLVDRELFAQYSRSHREGGTGPQQVWRAVHRFLDAHRGGLPGDLDLEVEAVKLAGACQNSVWVEMVSGPGELPRGDPRLLIDDLVGSLTR</sequence>
<evidence type="ECO:0000256" key="3">
    <source>
        <dbReference type="ARBA" id="ARBA00023163"/>
    </source>
</evidence>
<dbReference type="Gene3D" id="1.10.357.10">
    <property type="entry name" value="Tetracycline Repressor, domain 2"/>
    <property type="match status" value="1"/>
</dbReference>
<feature type="DNA-binding region" description="H-T-H motif" evidence="4">
    <location>
        <begin position="27"/>
        <end position="46"/>
    </location>
</feature>
<dbReference type="EMBL" id="SMFZ01000001">
    <property type="protein sequence ID" value="TCK24567.1"/>
    <property type="molecule type" value="Genomic_DNA"/>
</dbReference>
<dbReference type="Pfam" id="PF00440">
    <property type="entry name" value="TetR_N"/>
    <property type="match status" value="1"/>
</dbReference>
<dbReference type="GO" id="GO:0000976">
    <property type="term" value="F:transcription cis-regulatory region binding"/>
    <property type="evidence" value="ECO:0007669"/>
    <property type="project" value="TreeGrafter"/>
</dbReference>
<organism evidence="6 7">
    <name type="scientific">Pseudonocardia endophytica</name>
    <dbReference type="NCBI Taxonomy" id="401976"/>
    <lineage>
        <taxon>Bacteria</taxon>
        <taxon>Bacillati</taxon>
        <taxon>Actinomycetota</taxon>
        <taxon>Actinomycetes</taxon>
        <taxon>Pseudonocardiales</taxon>
        <taxon>Pseudonocardiaceae</taxon>
        <taxon>Pseudonocardia</taxon>
    </lineage>
</organism>
<dbReference type="PANTHER" id="PTHR30055">
    <property type="entry name" value="HTH-TYPE TRANSCRIPTIONAL REGULATOR RUTR"/>
    <property type="match status" value="1"/>
</dbReference>
<dbReference type="SUPFAM" id="SSF46689">
    <property type="entry name" value="Homeodomain-like"/>
    <property type="match status" value="1"/>
</dbReference>
<dbReference type="PANTHER" id="PTHR30055:SF234">
    <property type="entry name" value="HTH-TYPE TRANSCRIPTIONAL REGULATOR BETI"/>
    <property type="match status" value="1"/>
</dbReference>
<dbReference type="PRINTS" id="PR00455">
    <property type="entry name" value="HTHTETR"/>
</dbReference>
<accession>A0A4R1HPS3</accession>
<dbReference type="GO" id="GO:0003700">
    <property type="term" value="F:DNA-binding transcription factor activity"/>
    <property type="evidence" value="ECO:0007669"/>
    <property type="project" value="TreeGrafter"/>
</dbReference>
<evidence type="ECO:0000313" key="6">
    <source>
        <dbReference type="EMBL" id="TCK24567.1"/>
    </source>
</evidence>
<dbReference type="InterPro" id="IPR009057">
    <property type="entry name" value="Homeodomain-like_sf"/>
</dbReference>
<keyword evidence="3" id="KW-0804">Transcription</keyword>